<dbReference type="OrthoDB" id="1728585at2759"/>
<proteinExistence type="predicted"/>
<evidence type="ECO:0000313" key="2">
    <source>
        <dbReference type="EMBL" id="PWA41962.1"/>
    </source>
</evidence>
<feature type="region of interest" description="Disordered" evidence="1">
    <location>
        <begin position="152"/>
        <end position="190"/>
    </location>
</feature>
<gene>
    <name evidence="2" type="ORF">CTI12_AA546220</name>
</gene>
<evidence type="ECO:0000313" key="3">
    <source>
        <dbReference type="Proteomes" id="UP000245207"/>
    </source>
</evidence>
<dbReference type="EMBL" id="PKPP01012716">
    <property type="protein sequence ID" value="PWA41962.1"/>
    <property type="molecule type" value="Genomic_DNA"/>
</dbReference>
<dbReference type="Proteomes" id="UP000245207">
    <property type="component" value="Unassembled WGS sequence"/>
</dbReference>
<feature type="compositionally biased region" description="Basic and acidic residues" evidence="1">
    <location>
        <begin position="173"/>
        <end position="189"/>
    </location>
</feature>
<evidence type="ECO:0000256" key="1">
    <source>
        <dbReference type="SAM" id="MobiDB-lite"/>
    </source>
</evidence>
<sequence>MTLNPHVVMDRSIFTVGQGCQCDLSVGDPSISKSLCSLRHIESQQGGSSITLPEITRGKGSVKVNGKTCQKRLKFSSYCQIFQQLSNDNVAADVAPSVSILEAHSSSLKGLQFESRSRDPSAVIGASILVSLSNIQKELSLFSPPSLKGKGIQTGIPNLPSTREVPDSSVTDTEMKDASDPNDSEKGIVPDENLDGASIDAEMGNTPVATHELRPLLRMLAGSSASEFDILKILDERKESQKDNDPPISLAARRQAYKYSLQQGIVDPDAIEVTFNDFPYYLRFDH</sequence>
<name>A0A2U1KYX3_ARTAN</name>
<organism evidence="2 3">
    <name type="scientific">Artemisia annua</name>
    <name type="common">Sweet wormwood</name>
    <dbReference type="NCBI Taxonomy" id="35608"/>
    <lineage>
        <taxon>Eukaryota</taxon>
        <taxon>Viridiplantae</taxon>
        <taxon>Streptophyta</taxon>
        <taxon>Embryophyta</taxon>
        <taxon>Tracheophyta</taxon>
        <taxon>Spermatophyta</taxon>
        <taxon>Magnoliopsida</taxon>
        <taxon>eudicotyledons</taxon>
        <taxon>Gunneridae</taxon>
        <taxon>Pentapetalae</taxon>
        <taxon>asterids</taxon>
        <taxon>campanulids</taxon>
        <taxon>Asterales</taxon>
        <taxon>Asteraceae</taxon>
        <taxon>Asteroideae</taxon>
        <taxon>Anthemideae</taxon>
        <taxon>Artemisiinae</taxon>
        <taxon>Artemisia</taxon>
    </lineage>
</organism>
<dbReference type="STRING" id="35608.A0A2U1KYX3"/>
<accession>A0A2U1KYX3</accession>
<protein>
    <submittedName>
        <fullName evidence="2">ATPase, AAA-type, core</fullName>
    </submittedName>
</protein>
<dbReference type="AlphaFoldDB" id="A0A2U1KYX3"/>
<keyword evidence="3" id="KW-1185">Reference proteome</keyword>
<comment type="caution">
    <text evidence="2">The sequence shown here is derived from an EMBL/GenBank/DDBJ whole genome shotgun (WGS) entry which is preliminary data.</text>
</comment>
<reference evidence="2 3" key="1">
    <citation type="journal article" date="2018" name="Mol. Plant">
        <title>The genome of Artemisia annua provides insight into the evolution of Asteraceae family and artemisinin biosynthesis.</title>
        <authorList>
            <person name="Shen Q."/>
            <person name="Zhang L."/>
            <person name="Liao Z."/>
            <person name="Wang S."/>
            <person name="Yan T."/>
            <person name="Shi P."/>
            <person name="Liu M."/>
            <person name="Fu X."/>
            <person name="Pan Q."/>
            <person name="Wang Y."/>
            <person name="Lv Z."/>
            <person name="Lu X."/>
            <person name="Zhang F."/>
            <person name="Jiang W."/>
            <person name="Ma Y."/>
            <person name="Chen M."/>
            <person name="Hao X."/>
            <person name="Li L."/>
            <person name="Tang Y."/>
            <person name="Lv G."/>
            <person name="Zhou Y."/>
            <person name="Sun X."/>
            <person name="Brodelius P.E."/>
            <person name="Rose J.K.C."/>
            <person name="Tang K."/>
        </authorList>
    </citation>
    <scope>NUCLEOTIDE SEQUENCE [LARGE SCALE GENOMIC DNA]</scope>
    <source>
        <strain evidence="3">cv. Huhao1</strain>
        <tissue evidence="2">Leaf</tissue>
    </source>
</reference>